<comment type="caution">
    <text evidence="6">The sequence shown here is derived from an EMBL/GenBank/DDBJ whole genome shotgun (WGS) entry which is preliminary data.</text>
</comment>
<keyword evidence="3" id="KW-0804">Transcription</keyword>
<evidence type="ECO:0000256" key="4">
    <source>
        <dbReference type="SAM" id="Phobius"/>
    </source>
</evidence>
<organism evidence="6 7">
    <name type="scientific">Dawidia cretensis</name>
    <dbReference type="NCBI Taxonomy" id="2782350"/>
    <lineage>
        <taxon>Bacteria</taxon>
        <taxon>Pseudomonadati</taxon>
        <taxon>Bacteroidota</taxon>
        <taxon>Cytophagia</taxon>
        <taxon>Cytophagales</taxon>
        <taxon>Chryseotaleaceae</taxon>
        <taxon>Dawidia</taxon>
    </lineage>
</organism>
<feature type="transmembrane region" description="Helical" evidence="4">
    <location>
        <begin position="65"/>
        <end position="85"/>
    </location>
</feature>
<evidence type="ECO:0000256" key="2">
    <source>
        <dbReference type="ARBA" id="ARBA00023125"/>
    </source>
</evidence>
<feature type="transmembrane region" description="Helical" evidence="4">
    <location>
        <begin position="183"/>
        <end position="208"/>
    </location>
</feature>
<feature type="transmembrane region" description="Helical" evidence="4">
    <location>
        <begin position="12"/>
        <end position="28"/>
    </location>
</feature>
<dbReference type="RefSeq" id="WP_254083318.1">
    <property type="nucleotide sequence ID" value="NZ_JAHESE010000003.1"/>
</dbReference>
<dbReference type="Pfam" id="PF12833">
    <property type="entry name" value="HTH_18"/>
    <property type="match status" value="1"/>
</dbReference>
<keyword evidence="4" id="KW-0812">Transmembrane</keyword>
<keyword evidence="4" id="KW-1133">Transmembrane helix</keyword>
<feature type="transmembrane region" description="Helical" evidence="4">
    <location>
        <begin position="97"/>
        <end position="122"/>
    </location>
</feature>
<reference evidence="6 7" key="1">
    <citation type="submission" date="2021-05" db="EMBL/GenBank/DDBJ databases">
        <title>A Polyphasic approach of four new species of the genus Ohtaekwangia: Ohtaekwangia histidinii sp. nov., Ohtaekwangia cretensis sp. nov., Ohtaekwangia indiensis sp. nov., Ohtaekwangia reichenbachii sp. nov. from diverse environment.</title>
        <authorList>
            <person name="Octaviana S."/>
        </authorList>
    </citation>
    <scope>NUCLEOTIDE SEQUENCE [LARGE SCALE GENOMIC DNA]</scope>
    <source>
        <strain evidence="6 7">PWU5</strain>
    </source>
</reference>
<keyword evidence="7" id="KW-1185">Reference proteome</keyword>
<accession>A0AAP2GSZ2</accession>
<dbReference type="EMBL" id="JAHESE010000003">
    <property type="protein sequence ID" value="MBT1707728.1"/>
    <property type="molecule type" value="Genomic_DNA"/>
</dbReference>
<gene>
    <name evidence="6" type="ORF">KK062_05830</name>
</gene>
<protein>
    <submittedName>
        <fullName evidence="6">AraC family transcriptional regulator</fullName>
    </submittedName>
</protein>
<evidence type="ECO:0000256" key="3">
    <source>
        <dbReference type="ARBA" id="ARBA00023163"/>
    </source>
</evidence>
<evidence type="ECO:0000256" key="1">
    <source>
        <dbReference type="ARBA" id="ARBA00023015"/>
    </source>
</evidence>
<feature type="transmembrane region" description="Helical" evidence="4">
    <location>
        <begin position="142"/>
        <end position="162"/>
    </location>
</feature>
<dbReference type="PROSITE" id="PS01124">
    <property type="entry name" value="HTH_ARAC_FAMILY_2"/>
    <property type="match status" value="1"/>
</dbReference>
<dbReference type="InterPro" id="IPR009057">
    <property type="entry name" value="Homeodomain-like_sf"/>
</dbReference>
<dbReference type="PANTHER" id="PTHR43280">
    <property type="entry name" value="ARAC-FAMILY TRANSCRIPTIONAL REGULATOR"/>
    <property type="match status" value="1"/>
</dbReference>
<dbReference type="PROSITE" id="PS00041">
    <property type="entry name" value="HTH_ARAC_FAMILY_1"/>
    <property type="match status" value="1"/>
</dbReference>
<feature type="domain" description="HTH araC/xylS-type" evidence="5">
    <location>
        <begin position="267"/>
        <end position="371"/>
    </location>
</feature>
<sequence length="377" mass="43116">MWEEFKHQLSVILVYGGMAQGLFVVLLLNHKNVQKSRANLFLSILLVAMTLSIVQILYLGRFTGYLANSVYALGDPAFFLIAPLLRFYAIELTGRRVWFTPASLLHFAPFVALVVLSVAIGLLQPEGWKTIATEHHHLLHTAFWLLVVVQFSGYLYATHAYWLAHQKLMRQELSNTEDVNIAWVRFFLIIFMLINVFFLFSLFAVVQFDMCRGWLQSATAGVFSLSIFALSFKGILQRDIFNTRPREKPLVATDATPLVKTDPALVTRLRAYMHEQKPYLDADLTLSTLCKHIGMSRSQLSQLINDGTGENFYDFVNQYRVEEVKRLMTDPDVQNLNLLGLALEAGFKSKSTFNLIFKRFTGQTPTEYRKNRIAEKV</sequence>
<evidence type="ECO:0000259" key="5">
    <source>
        <dbReference type="PROSITE" id="PS01124"/>
    </source>
</evidence>
<keyword evidence="1" id="KW-0805">Transcription regulation</keyword>
<keyword evidence="2" id="KW-0238">DNA-binding</keyword>
<feature type="transmembrane region" description="Helical" evidence="4">
    <location>
        <begin position="40"/>
        <end position="59"/>
    </location>
</feature>
<dbReference type="Gene3D" id="1.10.10.60">
    <property type="entry name" value="Homeodomain-like"/>
    <property type="match status" value="2"/>
</dbReference>
<evidence type="ECO:0000313" key="6">
    <source>
        <dbReference type="EMBL" id="MBT1707728.1"/>
    </source>
</evidence>
<keyword evidence="4" id="KW-0472">Membrane</keyword>
<dbReference type="InterPro" id="IPR018060">
    <property type="entry name" value="HTH_AraC"/>
</dbReference>
<evidence type="ECO:0000313" key="7">
    <source>
        <dbReference type="Proteomes" id="UP001319080"/>
    </source>
</evidence>
<proteinExistence type="predicted"/>
<dbReference type="InterPro" id="IPR018062">
    <property type="entry name" value="HTH_AraC-typ_CS"/>
</dbReference>
<dbReference type="Proteomes" id="UP001319080">
    <property type="component" value="Unassembled WGS sequence"/>
</dbReference>
<dbReference type="GO" id="GO:0043565">
    <property type="term" value="F:sequence-specific DNA binding"/>
    <property type="evidence" value="ECO:0007669"/>
    <property type="project" value="InterPro"/>
</dbReference>
<dbReference type="AlphaFoldDB" id="A0AAP2GSZ2"/>
<dbReference type="PANTHER" id="PTHR43280:SF29">
    <property type="entry name" value="ARAC-FAMILY TRANSCRIPTIONAL REGULATOR"/>
    <property type="match status" value="1"/>
</dbReference>
<feature type="transmembrane region" description="Helical" evidence="4">
    <location>
        <begin position="214"/>
        <end position="236"/>
    </location>
</feature>
<dbReference type="GO" id="GO:0003700">
    <property type="term" value="F:DNA-binding transcription factor activity"/>
    <property type="evidence" value="ECO:0007669"/>
    <property type="project" value="InterPro"/>
</dbReference>
<dbReference type="SUPFAM" id="SSF46689">
    <property type="entry name" value="Homeodomain-like"/>
    <property type="match status" value="1"/>
</dbReference>
<dbReference type="SMART" id="SM00342">
    <property type="entry name" value="HTH_ARAC"/>
    <property type="match status" value="1"/>
</dbReference>
<name>A0AAP2GSZ2_9BACT</name>